<evidence type="ECO:0000313" key="2">
    <source>
        <dbReference type="Proteomes" id="UP001176961"/>
    </source>
</evidence>
<dbReference type="AlphaFoldDB" id="A0AA36LZA9"/>
<organism evidence="1 2">
    <name type="scientific">Cylicocyclus nassatus</name>
    <name type="common">Nematode worm</name>
    <dbReference type="NCBI Taxonomy" id="53992"/>
    <lineage>
        <taxon>Eukaryota</taxon>
        <taxon>Metazoa</taxon>
        <taxon>Ecdysozoa</taxon>
        <taxon>Nematoda</taxon>
        <taxon>Chromadorea</taxon>
        <taxon>Rhabditida</taxon>
        <taxon>Rhabditina</taxon>
        <taxon>Rhabditomorpha</taxon>
        <taxon>Strongyloidea</taxon>
        <taxon>Strongylidae</taxon>
        <taxon>Cylicocyclus</taxon>
    </lineage>
</organism>
<dbReference type="EMBL" id="CATQJL010000112">
    <property type="protein sequence ID" value="CAJ0594379.1"/>
    <property type="molecule type" value="Genomic_DNA"/>
</dbReference>
<name>A0AA36LZA9_CYLNA</name>
<dbReference type="Proteomes" id="UP001176961">
    <property type="component" value="Unassembled WGS sequence"/>
</dbReference>
<evidence type="ECO:0000313" key="1">
    <source>
        <dbReference type="EMBL" id="CAJ0594379.1"/>
    </source>
</evidence>
<accession>A0AA36LZA9</accession>
<proteinExistence type="predicted"/>
<reference evidence="1" key="1">
    <citation type="submission" date="2023-07" db="EMBL/GenBank/DDBJ databases">
        <authorList>
            <consortium name="CYATHOMIX"/>
        </authorList>
    </citation>
    <scope>NUCLEOTIDE SEQUENCE</scope>
    <source>
        <strain evidence="1">N/A</strain>
    </source>
</reference>
<gene>
    <name evidence="1" type="ORF">CYNAS_LOCUS6362</name>
</gene>
<comment type="caution">
    <text evidence="1">The sequence shown here is derived from an EMBL/GenBank/DDBJ whole genome shotgun (WGS) entry which is preliminary data.</text>
</comment>
<sequence length="150" mass="16912">MMTRIRDRSFGESALPIQFVLLLIRCEKSSVVVDRMQVQVGNAFVLAARPYDLSGLQGCKDAVRRSRGFFHLRTPRQYGPQRNDAQDCGQSGIWEVRGQRGKQSSTRQNSPSDIPEPFFNRIQYHGVLKGAGPNDSPNLVPLKFWTSIFG</sequence>
<protein>
    <submittedName>
        <fullName evidence="1">Uncharacterized protein</fullName>
    </submittedName>
</protein>
<keyword evidence="2" id="KW-1185">Reference proteome</keyword>